<evidence type="ECO:0000256" key="1">
    <source>
        <dbReference type="ARBA" id="ARBA00001946"/>
    </source>
</evidence>
<accession>A0ABU9DPN0</accession>
<dbReference type="PANTHER" id="PTHR43584">
    <property type="entry name" value="NUCLEOTIDYL TRANSFERASE"/>
    <property type="match status" value="1"/>
</dbReference>
<dbReference type="InterPro" id="IPR050065">
    <property type="entry name" value="GlmU-like"/>
</dbReference>
<evidence type="ECO:0000256" key="15">
    <source>
        <dbReference type="ARBA" id="ARBA00048247"/>
    </source>
</evidence>
<evidence type="ECO:0000256" key="10">
    <source>
        <dbReference type="ARBA" id="ARBA00022960"/>
    </source>
</evidence>
<comment type="caution">
    <text evidence="19">The sequence shown here is derived from an EMBL/GenBank/DDBJ whole genome shotgun (WGS) entry which is preliminary data.</text>
</comment>
<dbReference type="InterPro" id="IPR029044">
    <property type="entry name" value="Nucleotide-diphossugar_trans"/>
</dbReference>
<keyword evidence="4" id="KW-0963">Cytoplasm</keyword>
<evidence type="ECO:0000256" key="14">
    <source>
        <dbReference type="ARBA" id="ARBA00023316"/>
    </source>
</evidence>
<keyword evidence="20" id="KW-1185">Reference proteome</keyword>
<dbReference type="PANTHER" id="PTHR43584:SF3">
    <property type="entry name" value="BIFUNCTIONAL PROTEIN GLMU"/>
    <property type="match status" value="1"/>
</dbReference>
<evidence type="ECO:0000256" key="16">
    <source>
        <dbReference type="ARBA" id="ARBA00048493"/>
    </source>
</evidence>
<organism evidence="19 20">
    <name type="scientific">Paenibacillus filicis</name>
    <dbReference type="NCBI Taxonomy" id="669464"/>
    <lineage>
        <taxon>Bacteria</taxon>
        <taxon>Bacillati</taxon>
        <taxon>Bacillota</taxon>
        <taxon>Bacilli</taxon>
        <taxon>Bacillales</taxon>
        <taxon>Paenibacillaceae</taxon>
        <taxon>Paenibacillus</taxon>
    </lineage>
</organism>
<keyword evidence="6 19" id="KW-0548">Nucleotidyltransferase</keyword>
<sequence>MRNRYAIVLAAGKGTRMKSKQYKVLHTVCGKPMVQHVLDSLKGIVGGQIVVIVGHGAEQVKEQLGSSVQYALQEKQLGTAHAVLMSQDLLQHQTGATIIVSGDTPLIRSETLEQLMEQHEKSQAAAVVLTAVLDDPTGYGRIIRTPDGFVERIVEHKDATETERAVSEVSTGIFCFDNQALFQALRQVKNDNAQGEYYLPDVIEIMRKAGRSISAFPTPAVEDGMGVNDRVQLAAVEKLLRARINEKHMRNGVTLVDPDSTYIDAEVVIGADTVIHPGTFLRGSTCIGEDCVIGPMADLSDCQADSKAMISYTRLRKSHLRPSDTAVDHPLEGLLSTR</sequence>
<comment type="catalytic activity">
    <reaction evidence="16">
        <text>N-acetyl-alpha-D-glucosamine 1-phosphate + UTP + H(+) = UDP-N-acetyl-alpha-D-glucosamine + diphosphate</text>
        <dbReference type="Rhea" id="RHEA:13509"/>
        <dbReference type="ChEBI" id="CHEBI:15378"/>
        <dbReference type="ChEBI" id="CHEBI:33019"/>
        <dbReference type="ChEBI" id="CHEBI:46398"/>
        <dbReference type="ChEBI" id="CHEBI:57705"/>
        <dbReference type="ChEBI" id="CHEBI:57776"/>
        <dbReference type="EC" id="2.7.7.23"/>
    </reaction>
</comment>
<evidence type="ECO:0000256" key="7">
    <source>
        <dbReference type="ARBA" id="ARBA00022723"/>
    </source>
</evidence>
<dbReference type="InterPro" id="IPR005882">
    <property type="entry name" value="Bifunctional_GlmU"/>
</dbReference>
<keyword evidence="8" id="KW-0677">Repeat</keyword>
<evidence type="ECO:0000256" key="13">
    <source>
        <dbReference type="ARBA" id="ARBA00023315"/>
    </source>
</evidence>
<dbReference type="SUPFAM" id="SSF53448">
    <property type="entry name" value="Nucleotide-diphospho-sugar transferases"/>
    <property type="match status" value="1"/>
</dbReference>
<dbReference type="InterPro" id="IPR005835">
    <property type="entry name" value="NTP_transferase_dom"/>
</dbReference>
<dbReference type="GO" id="GO:0003977">
    <property type="term" value="F:UDP-N-acetylglucosamine diphosphorylase activity"/>
    <property type="evidence" value="ECO:0007669"/>
    <property type="project" value="UniProtKB-EC"/>
</dbReference>
<evidence type="ECO:0000256" key="3">
    <source>
        <dbReference type="ARBA" id="ARBA00005208"/>
    </source>
</evidence>
<evidence type="ECO:0000256" key="4">
    <source>
        <dbReference type="ARBA" id="ARBA00022490"/>
    </source>
</evidence>
<dbReference type="RefSeq" id="WP_341417961.1">
    <property type="nucleotide sequence ID" value="NZ_JBBPCC010000017.1"/>
</dbReference>
<keyword evidence="9" id="KW-0460">Magnesium</keyword>
<evidence type="ECO:0000256" key="6">
    <source>
        <dbReference type="ARBA" id="ARBA00022695"/>
    </source>
</evidence>
<keyword evidence="12" id="KW-0511">Multifunctional enzyme</keyword>
<name>A0ABU9DPN0_9BACL</name>
<evidence type="ECO:0000256" key="8">
    <source>
        <dbReference type="ARBA" id="ARBA00022737"/>
    </source>
</evidence>
<feature type="domain" description="Nucleotidyl transferase" evidence="18">
    <location>
        <begin position="6"/>
        <end position="212"/>
    </location>
</feature>
<evidence type="ECO:0000256" key="17">
    <source>
        <dbReference type="ARBA" id="ARBA00049628"/>
    </source>
</evidence>
<evidence type="ECO:0000259" key="18">
    <source>
        <dbReference type="Pfam" id="PF00483"/>
    </source>
</evidence>
<dbReference type="Proteomes" id="UP001469365">
    <property type="component" value="Unassembled WGS sequence"/>
</dbReference>
<keyword evidence="11" id="KW-0573">Peptidoglycan synthesis</keyword>
<reference evidence="19 20" key="1">
    <citation type="submission" date="2024-04" db="EMBL/GenBank/DDBJ databases">
        <title>draft genome sequnece of Paenibacillus filicis.</title>
        <authorList>
            <person name="Kim D.-U."/>
        </authorList>
    </citation>
    <scope>NUCLEOTIDE SEQUENCE [LARGE SCALE GENOMIC DNA]</scope>
    <source>
        <strain evidence="19 20">KACC14197</strain>
    </source>
</reference>
<gene>
    <name evidence="19" type="primary">glmU</name>
    <name evidence="19" type="ORF">WMW72_23195</name>
</gene>
<evidence type="ECO:0000256" key="12">
    <source>
        <dbReference type="ARBA" id="ARBA00023268"/>
    </source>
</evidence>
<dbReference type="InterPro" id="IPR011004">
    <property type="entry name" value="Trimer_LpxA-like_sf"/>
</dbReference>
<evidence type="ECO:0000256" key="9">
    <source>
        <dbReference type="ARBA" id="ARBA00022842"/>
    </source>
</evidence>
<keyword evidence="13 19" id="KW-0012">Acyltransferase</keyword>
<dbReference type="EC" id="2.3.1.157" evidence="19"/>
<evidence type="ECO:0000256" key="11">
    <source>
        <dbReference type="ARBA" id="ARBA00022984"/>
    </source>
</evidence>
<proteinExistence type="predicted"/>
<keyword evidence="14" id="KW-0961">Cell wall biogenesis/degradation</keyword>
<keyword evidence="7" id="KW-0479">Metal-binding</keyword>
<comment type="pathway">
    <text evidence="2">Nucleotide-sugar biosynthesis; UDP-N-acetyl-alpha-D-glucosamine biosynthesis; N-acetyl-alpha-D-glucosamine 1-phosphate from alpha-D-glucosamine 6-phosphate (route II): step 2/2.</text>
</comment>
<keyword evidence="10" id="KW-0133">Cell shape</keyword>
<dbReference type="Gene3D" id="2.160.10.10">
    <property type="entry name" value="Hexapeptide repeat proteins"/>
    <property type="match status" value="1"/>
</dbReference>
<dbReference type="CDD" id="cd02540">
    <property type="entry name" value="GT2_GlmU_N_bac"/>
    <property type="match status" value="1"/>
</dbReference>
<dbReference type="SUPFAM" id="SSF51161">
    <property type="entry name" value="Trimeric LpxA-like enzymes"/>
    <property type="match status" value="1"/>
</dbReference>
<dbReference type="NCBIfam" id="TIGR01173">
    <property type="entry name" value="glmU"/>
    <property type="match status" value="1"/>
</dbReference>
<dbReference type="GO" id="GO:0019134">
    <property type="term" value="F:glucosamine-1-phosphate N-acetyltransferase activity"/>
    <property type="evidence" value="ECO:0007669"/>
    <property type="project" value="UniProtKB-EC"/>
</dbReference>
<dbReference type="Gene3D" id="3.90.550.10">
    <property type="entry name" value="Spore Coat Polysaccharide Biosynthesis Protein SpsA, Chain A"/>
    <property type="match status" value="1"/>
</dbReference>
<comment type="function">
    <text evidence="17">Catalyzes the last two sequential reactions in the de novo biosynthetic pathway for UDP-N-acetylglucosamine (UDP-GlcNAc). The C-terminal domain catalyzes the transfer of acetyl group from acetyl coenzyme A to glucosamine-1-phosphate (GlcN-1-P) to produce N-acetylglucosamine-1-phosphate (GlcNAc-1-P), which is converted into UDP-GlcNAc by the transfer of uridine 5-monophosphate (from uridine 5-triphosphate), a reaction catalyzed by the N-terminal domain.</text>
</comment>
<protein>
    <submittedName>
        <fullName evidence="19">Bifunctional UDP-N-acetylglucosamine diphosphorylase/glucosamine-1-phosphate N-acetyltransferase GlmU</fullName>
        <ecNumber evidence="19">2.3.1.157</ecNumber>
        <ecNumber evidence="19">2.7.7.23</ecNumber>
    </submittedName>
</protein>
<dbReference type="Pfam" id="PF00483">
    <property type="entry name" value="NTP_transferase"/>
    <property type="match status" value="1"/>
</dbReference>
<comment type="pathway">
    <text evidence="3">Nucleotide-sugar biosynthesis; UDP-N-acetyl-alpha-D-glucosamine biosynthesis; UDP-N-acetyl-alpha-D-glucosamine from N-acetyl-alpha-D-glucosamine 1-phosphate: step 1/1.</text>
</comment>
<evidence type="ECO:0000256" key="2">
    <source>
        <dbReference type="ARBA" id="ARBA00005166"/>
    </source>
</evidence>
<dbReference type="EC" id="2.7.7.23" evidence="19"/>
<comment type="catalytic activity">
    <reaction evidence="15">
        <text>alpha-D-glucosamine 1-phosphate + acetyl-CoA = N-acetyl-alpha-D-glucosamine 1-phosphate + CoA + H(+)</text>
        <dbReference type="Rhea" id="RHEA:13725"/>
        <dbReference type="ChEBI" id="CHEBI:15378"/>
        <dbReference type="ChEBI" id="CHEBI:57287"/>
        <dbReference type="ChEBI" id="CHEBI:57288"/>
        <dbReference type="ChEBI" id="CHEBI:57776"/>
        <dbReference type="ChEBI" id="CHEBI:58516"/>
        <dbReference type="EC" id="2.3.1.157"/>
    </reaction>
</comment>
<keyword evidence="5 19" id="KW-0808">Transferase</keyword>
<evidence type="ECO:0000256" key="5">
    <source>
        <dbReference type="ARBA" id="ARBA00022679"/>
    </source>
</evidence>
<dbReference type="EMBL" id="JBBPCC010000017">
    <property type="protein sequence ID" value="MEK8130817.1"/>
    <property type="molecule type" value="Genomic_DNA"/>
</dbReference>
<evidence type="ECO:0000313" key="19">
    <source>
        <dbReference type="EMBL" id="MEK8130817.1"/>
    </source>
</evidence>
<evidence type="ECO:0000313" key="20">
    <source>
        <dbReference type="Proteomes" id="UP001469365"/>
    </source>
</evidence>
<comment type="cofactor">
    <cofactor evidence="1">
        <name>Mg(2+)</name>
        <dbReference type="ChEBI" id="CHEBI:18420"/>
    </cofactor>
</comment>